<keyword evidence="4 7" id="KW-0812">Transmembrane</keyword>
<feature type="transmembrane region" description="Helical" evidence="7">
    <location>
        <begin position="63"/>
        <end position="82"/>
    </location>
</feature>
<dbReference type="PROSITE" id="PS50042">
    <property type="entry name" value="CNMP_BINDING_3"/>
    <property type="match status" value="1"/>
</dbReference>
<evidence type="ECO:0000256" key="7">
    <source>
        <dbReference type="SAM" id="Phobius"/>
    </source>
</evidence>
<dbReference type="Gene3D" id="1.10.287.1260">
    <property type="match status" value="1"/>
</dbReference>
<accession>B8HU04</accession>
<dbReference type="GO" id="GO:0005886">
    <property type="term" value="C:plasma membrane"/>
    <property type="evidence" value="ECO:0007669"/>
    <property type="project" value="UniProtKB-SubCell"/>
</dbReference>
<evidence type="ECO:0000256" key="1">
    <source>
        <dbReference type="ARBA" id="ARBA00004651"/>
    </source>
</evidence>
<dbReference type="Gene3D" id="2.60.120.10">
    <property type="entry name" value="Jelly Rolls"/>
    <property type="match status" value="1"/>
</dbReference>
<evidence type="ECO:0000256" key="3">
    <source>
        <dbReference type="ARBA" id="ARBA00022475"/>
    </source>
</evidence>
<dbReference type="InterPro" id="IPR010920">
    <property type="entry name" value="LSM_dom_sf"/>
</dbReference>
<dbReference type="GO" id="GO:0055085">
    <property type="term" value="P:transmembrane transport"/>
    <property type="evidence" value="ECO:0007669"/>
    <property type="project" value="InterPro"/>
</dbReference>
<keyword evidence="3" id="KW-1003">Cell membrane</keyword>
<protein>
    <submittedName>
        <fullName evidence="9">MscS Mechanosensitive ion channel</fullName>
    </submittedName>
</protein>
<dbReference type="SUPFAM" id="SSF51206">
    <property type="entry name" value="cAMP-binding domain-like"/>
    <property type="match status" value="1"/>
</dbReference>
<dbReference type="CDD" id="cd00038">
    <property type="entry name" value="CAP_ED"/>
    <property type="match status" value="1"/>
</dbReference>
<dbReference type="SUPFAM" id="SSF82861">
    <property type="entry name" value="Mechanosensitive channel protein MscS (YggB), transmembrane region"/>
    <property type="match status" value="1"/>
</dbReference>
<dbReference type="HOGENOM" id="CLU_032479_0_0_3"/>
<dbReference type="InterPro" id="IPR011014">
    <property type="entry name" value="MscS_channel_TM-2"/>
</dbReference>
<dbReference type="Pfam" id="PF21082">
    <property type="entry name" value="MS_channel_3rd"/>
    <property type="match status" value="1"/>
</dbReference>
<dbReference type="PANTHER" id="PTHR30347:SF1">
    <property type="entry name" value="MECHANOSENSITIVE CHANNEL MSCK"/>
    <property type="match status" value="1"/>
</dbReference>
<evidence type="ECO:0000256" key="2">
    <source>
        <dbReference type="ARBA" id="ARBA00008017"/>
    </source>
</evidence>
<dbReference type="eggNOG" id="COG3264">
    <property type="taxonomic scope" value="Bacteria"/>
</dbReference>
<organism evidence="9">
    <name type="scientific">Cyanothece sp. (strain PCC 7425 / ATCC 29141)</name>
    <dbReference type="NCBI Taxonomy" id="395961"/>
    <lineage>
        <taxon>Bacteria</taxon>
        <taxon>Bacillati</taxon>
        <taxon>Cyanobacteriota</taxon>
        <taxon>Cyanophyceae</taxon>
        <taxon>Gomontiellales</taxon>
        <taxon>Cyanothecaceae</taxon>
        <taxon>Cyanothece</taxon>
    </lineage>
</organism>
<evidence type="ECO:0000259" key="8">
    <source>
        <dbReference type="PROSITE" id="PS50042"/>
    </source>
</evidence>
<evidence type="ECO:0000256" key="6">
    <source>
        <dbReference type="ARBA" id="ARBA00023136"/>
    </source>
</evidence>
<dbReference type="Pfam" id="PF00924">
    <property type="entry name" value="MS_channel_2nd"/>
    <property type="match status" value="1"/>
</dbReference>
<dbReference type="InterPro" id="IPR023408">
    <property type="entry name" value="MscS_beta-dom_sf"/>
</dbReference>
<dbReference type="InterPro" id="IPR052702">
    <property type="entry name" value="MscS-like_channel"/>
</dbReference>
<dbReference type="Gene3D" id="3.30.70.100">
    <property type="match status" value="1"/>
</dbReference>
<name>B8HU04_CYAP4</name>
<dbReference type="Gene3D" id="2.30.30.60">
    <property type="match status" value="1"/>
</dbReference>
<dbReference type="SUPFAM" id="SSF50182">
    <property type="entry name" value="Sm-like ribonucleoproteins"/>
    <property type="match status" value="1"/>
</dbReference>
<reference evidence="9" key="1">
    <citation type="submission" date="2009-01" db="EMBL/GenBank/DDBJ databases">
        <title>Complete sequence of chromosome Cyanothece sp. PCC 7425.</title>
        <authorList>
            <consortium name="US DOE Joint Genome Institute"/>
            <person name="Lucas S."/>
            <person name="Copeland A."/>
            <person name="Lapidus A."/>
            <person name="Glavina del Rio T."/>
            <person name="Dalin E."/>
            <person name="Tice H."/>
            <person name="Bruce D."/>
            <person name="Goodwin L."/>
            <person name="Pitluck S."/>
            <person name="Sims D."/>
            <person name="Meineke L."/>
            <person name="Brettin T."/>
            <person name="Detter J.C."/>
            <person name="Han C."/>
            <person name="Larimer F."/>
            <person name="Land M."/>
            <person name="Hauser L."/>
            <person name="Kyrpides N."/>
            <person name="Ovchinnikova G."/>
            <person name="Liberton M."/>
            <person name="Stoeckel J."/>
            <person name="Banerjee A."/>
            <person name="Singh A."/>
            <person name="Page L."/>
            <person name="Sato H."/>
            <person name="Zhao L."/>
            <person name="Sherman L."/>
            <person name="Pakrasi H."/>
            <person name="Richardson P."/>
        </authorList>
    </citation>
    <scope>NUCLEOTIDE SEQUENCE</scope>
    <source>
        <strain evidence="9">PCC 7425</strain>
    </source>
</reference>
<evidence type="ECO:0000256" key="5">
    <source>
        <dbReference type="ARBA" id="ARBA00022989"/>
    </source>
</evidence>
<keyword evidence="5 7" id="KW-1133">Transmembrane helix</keyword>
<comment type="similarity">
    <text evidence="2">Belongs to the MscS (TC 1.A.23) family.</text>
</comment>
<proteinExistence type="inferred from homology"/>
<gene>
    <name evidence="9" type="ordered locus">Cyan7425_0533</name>
</gene>
<dbReference type="OrthoDB" id="9809206at2"/>
<dbReference type="AlphaFoldDB" id="B8HU04"/>
<keyword evidence="6 7" id="KW-0472">Membrane</keyword>
<dbReference type="InterPro" id="IPR011066">
    <property type="entry name" value="MscS_channel_C_sf"/>
</dbReference>
<dbReference type="KEGG" id="cyn:Cyan7425_0533"/>
<dbReference type="InterPro" id="IPR049278">
    <property type="entry name" value="MS_channel_C"/>
</dbReference>
<evidence type="ECO:0000313" key="9">
    <source>
        <dbReference type="EMBL" id="ACL42924.1"/>
    </source>
</evidence>
<dbReference type="PANTHER" id="PTHR30347">
    <property type="entry name" value="POTASSIUM CHANNEL RELATED"/>
    <property type="match status" value="1"/>
</dbReference>
<dbReference type="STRING" id="395961.Cyan7425_0533"/>
<feature type="transmembrane region" description="Helical" evidence="7">
    <location>
        <begin position="20"/>
        <end position="42"/>
    </location>
</feature>
<comment type="subcellular location">
    <subcellularLocation>
        <location evidence="1">Cell membrane</location>
        <topology evidence="1">Multi-pass membrane protein</topology>
    </subcellularLocation>
</comment>
<dbReference type="InterPro" id="IPR014710">
    <property type="entry name" value="RmlC-like_jellyroll"/>
</dbReference>
<dbReference type="SUPFAM" id="SSF82689">
    <property type="entry name" value="Mechanosensitive channel protein MscS (YggB), C-terminal domain"/>
    <property type="match status" value="1"/>
</dbReference>
<evidence type="ECO:0000256" key="4">
    <source>
        <dbReference type="ARBA" id="ARBA00022692"/>
    </source>
</evidence>
<feature type="domain" description="Cyclic nucleotide-binding" evidence="8">
    <location>
        <begin position="315"/>
        <end position="432"/>
    </location>
</feature>
<dbReference type="eggNOG" id="COG0664">
    <property type="taxonomic scope" value="Bacteria"/>
</dbReference>
<dbReference type="Pfam" id="PF00027">
    <property type="entry name" value="cNMP_binding"/>
    <property type="match status" value="1"/>
</dbReference>
<dbReference type="EMBL" id="CP001344">
    <property type="protein sequence ID" value="ACL42924.1"/>
    <property type="molecule type" value="Genomic_DNA"/>
</dbReference>
<dbReference type="InterPro" id="IPR018490">
    <property type="entry name" value="cNMP-bd_dom_sf"/>
</dbReference>
<sequence length="472" mass="52538">MPINIDRVMNASLKVGNQQITPLWILQLALTLILIILISQLFKRFLKNRLLVRFKISQGNREIISTLCSYSLGALACLLVLQVSGLDLTTVAVTFGALSVGIGFGLQELTKNLVSGLVLLFEAKLQVGDLVEFDGLVGYIKEISIRSTVIRTFDGGDVVVPNSNLTGNQVLNWSYKNFMGKIRLPISVAYDSDPVVVTETLLNSAYMNSSVLHDPPPKVIFKGFGENALEFELWAWIKRIDEGITVKSSLNFIIDYNFRRQGISIPFPQRDLWIRNPQVLQSDPDPAGENSSSSLAAVMSAPAVSLRHLLQQVPYFQTCSDLQMLEIIEAGYRKVLAESEILFKEGDVAESMYVVLSGKIETASCQLKQRIRTYAAGELFGEAPLLLGVPYLVTARAVEKTSLFVIPKANLERLLQSRPYLASAIADELMKERDFYTPLREQLEELGLLAQNGSNQGFINWVQTRLKSLFNI</sequence>
<dbReference type="InterPro" id="IPR000595">
    <property type="entry name" value="cNMP-bd_dom"/>
</dbReference>
<dbReference type="InterPro" id="IPR006685">
    <property type="entry name" value="MscS_channel_2nd"/>
</dbReference>
<dbReference type="SMART" id="SM00100">
    <property type="entry name" value="cNMP"/>
    <property type="match status" value="1"/>
</dbReference>